<evidence type="ECO:0000313" key="3">
    <source>
        <dbReference type="Proteomes" id="UP000800035"/>
    </source>
</evidence>
<name>A0A6A5U3P8_9PLEO</name>
<gene>
    <name evidence="2" type="ORF">CC80DRAFT_544968</name>
</gene>
<dbReference type="AlphaFoldDB" id="A0A6A5U3P8"/>
<dbReference type="InterPro" id="IPR046539">
    <property type="entry name" value="DUF6604"/>
</dbReference>
<dbReference type="EMBL" id="ML976984">
    <property type="protein sequence ID" value="KAF1959521.1"/>
    <property type="molecule type" value="Genomic_DNA"/>
</dbReference>
<dbReference type="Proteomes" id="UP000800035">
    <property type="component" value="Unassembled WGS sequence"/>
</dbReference>
<dbReference type="Pfam" id="PF20253">
    <property type="entry name" value="DUF6604"/>
    <property type="match status" value="1"/>
</dbReference>
<feature type="domain" description="DUF6604" evidence="1">
    <location>
        <begin position="13"/>
        <end position="250"/>
    </location>
</feature>
<reference evidence="2" key="1">
    <citation type="journal article" date="2020" name="Stud. Mycol.">
        <title>101 Dothideomycetes genomes: a test case for predicting lifestyles and emergence of pathogens.</title>
        <authorList>
            <person name="Haridas S."/>
            <person name="Albert R."/>
            <person name="Binder M."/>
            <person name="Bloem J."/>
            <person name="Labutti K."/>
            <person name="Salamov A."/>
            <person name="Andreopoulos B."/>
            <person name="Baker S."/>
            <person name="Barry K."/>
            <person name="Bills G."/>
            <person name="Bluhm B."/>
            <person name="Cannon C."/>
            <person name="Castanera R."/>
            <person name="Culley D."/>
            <person name="Daum C."/>
            <person name="Ezra D."/>
            <person name="Gonzalez J."/>
            <person name="Henrissat B."/>
            <person name="Kuo A."/>
            <person name="Liang C."/>
            <person name="Lipzen A."/>
            <person name="Lutzoni F."/>
            <person name="Magnuson J."/>
            <person name="Mondo S."/>
            <person name="Nolan M."/>
            <person name="Ohm R."/>
            <person name="Pangilinan J."/>
            <person name="Park H.-J."/>
            <person name="Ramirez L."/>
            <person name="Alfaro M."/>
            <person name="Sun H."/>
            <person name="Tritt A."/>
            <person name="Yoshinaga Y."/>
            <person name="Zwiers L.-H."/>
            <person name="Turgeon B."/>
            <person name="Goodwin S."/>
            <person name="Spatafora J."/>
            <person name="Crous P."/>
            <person name="Grigoriev I."/>
        </authorList>
    </citation>
    <scope>NUCLEOTIDE SEQUENCE</scope>
    <source>
        <strain evidence="2">CBS 675.92</strain>
    </source>
</reference>
<dbReference type="OrthoDB" id="3640263at2759"/>
<protein>
    <recommendedName>
        <fullName evidence="1">DUF6604 domain-containing protein</fullName>
    </recommendedName>
</protein>
<organism evidence="2 3">
    <name type="scientific">Byssothecium circinans</name>
    <dbReference type="NCBI Taxonomy" id="147558"/>
    <lineage>
        <taxon>Eukaryota</taxon>
        <taxon>Fungi</taxon>
        <taxon>Dikarya</taxon>
        <taxon>Ascomycota</taxon>
        <taxon>Pezizomycotina</taxon>
        <taxon>Dothideomycetes</taxon>
        <taxon>Pleosporomycetidae</taxon>
        <taxon>Pleosporales</taxon>
        <taxon>Massarineae</taxon>
        <taxon>Massarinaceae</taxon>
        <taxon>Byssothecium</taxon>
    </lineage>
</organism>
<dbReference type="PANTHER" id="PTHR38795">
    <property type="entry name" value="DUF6604 DOMAIN-CONTAINING PROTEIN"/>
    <property type="match status" value="1"/>
</dbReference>
<keyword evidence="3" id="KW-1185">Reference proteome</keyword>
<proteinExistence type="predicted"/>
<sequence>MGQTASRLASVDHLLVKATPATTARVGSRLKGKAGIAPKKEAKKAQIKLHGGQGVSHYIPVNSFKPLANIIAAFKVRVPTNIFSTLRDTISRRKESAAFYKAQEHKANEQTKMRNKTHSHFISILEYVYEKFKPLCPTPGIIKDYKSSAATKGSIPEPVTRAIERIDEEDAQVSISDQAQSVCSSVKEPRTFNVEPSVEDVSFALYCFLKSCAEVRLIVHRTWHEYKRHRLPLTVAASTNNMDIENLPQLNTSFLEAFPRLDDHTKIINFLHPGVESKPSDNDKINTESDIEENHEIGGIHMTLSTLTCVNTTERYFEKFMVDSPTYTEYDTDANTNKQTERGEQHLIKKMLHFMAELPLQEVRRDSQYDDLVIIAVQESLKAKKALTWAFVDMHRELDLDVHRGFKEQEDTLEWILPSFRKAEAIGLIDHFPSANDVYFTIFEMVAINETRDTFLRAIEQGEGTSNWAPCFQYKTNPASWGLFSQRHDKAPPP</sequence>
<evidence type="ECO:0000313" key="2">
    <source>
        <dbReference type="EMBL" id="KAF1959521.1"/>
    </source>
</evidence>
<accession>A0A6A5U3P8</accession>
<evidence type="ECO:0000259" key="1">
    <source>
        <dbReference type="Pfam" id="PF20253"/>
    </source>
</evidence>
<dbReference type="PANTHER" id="PTHR38795:SF1">
    <property type="entry name" value="DUF6604 DOMAIN-CONTAINING PROTEIN"/>
    <property type="match status" value="1"/>
</dbReference>